<feature type="compositionally biased region" description="Acidic residues" evidence="1">
    <location>
        <begin position="241"/>
        <end position="254"/>
    </location>
</feature>
<feature type="non-terminal residue" evidence="2">
    <location>
        <position position="726"/>
    </location>
</feature>
<feature type="region of interest" description="Disordered" evidence="1">
    <location>
        <begin position="237"/>
        <end position="264"/>
    </location>
</feature>
<reference evidence="2" key="1">
    <citation type="submission" date="2023-06" db="EMBL/GenBank/DDBJ databases">
        <authorList>
            <person name="Delattre M."/>
        </authorList>
    </citation>
    <scope>NUCLEOTIDE SEQUENCE</scope>
    <source>
        <strain evidence="2">AF72</strain>
    </source>
</reference>
<comment type="caution">
    <text evidence="2">The sequence shown here is derived from an EMBL/GenBank/DDBJ whole genome shotgun (WGS) entry which is preliminary data.</text>
</comment>
<evidence type="ECO:0000313" key="2">
    <source>
        <dbReference type="EMBL" id="CAJ0586592.1"/>
    </source>
</evidence>
<dbReference type="AlphaFoldDB" id="A0AA36DG60"/>
<evidence type="ECO:0000313" key="3">
    <source>
        <dbReference type="Proteomes" id="UP001177023"/>
    </source>
</evidence>
<proteinExistence type="predicted"/>
<dbReference type="Proteomes" id="UP001177023">
    <property type="component" value="Unassembled WGS sequence"/>
</dbReference>
<dbReference type="EMBL" id="CATQJA010002709">
    <property type="protein sequence ID" value="CAJ0586592.1"/>
    <property type="molecule type" value="Genomic_DNA"/>
</dbReference>
<sequence length="726" mass="80237">MQIFQLEARAPVRSLLNIYSSTAKKHSSTDATLLKKLLDEIVRNCNQNLDVDCRVSNARSLGYHLGTVFEECEFKMPVRLQRVLDGADRLAGGGCAQDGLENAADRCPEGALADLKNMIQDRKTFLDAAQKIVGQIEGMRSDTADLAIMAVTIESAVNEAIEVIKHHPRDGPTWEDEFPPPDPLSPGIIVMPGRKRLRLAVLSTSSQESSSEEGDGTEAARAIEDASEGANRLFDAPGGDWPEEIGELSEEGEPDPGGCDESTDEPVDQFGGNVLTEDTTLLYLTVAMDYNLTIIRSKLRISDGGAYSTGLTVDVRVQAAGIISAMLEEIRDVHARIHSNDPPEDTRSSQEFVENMETMQQFEENQLVVQLMLNTDGFDMKPYSNASCWPYYGAIWDLEPERRGEQSSHILIGATSIPTASRGVGDVIEAATAKMMERVRELLRDPIRIEKNGEIFLVKCIVAATILDGDAVRKLYKTESWASANGFCPVCRLLVIENGRVISLTDRSNVRVTRYSLRAGILRGSNAEQGLPVEVIRNTAFSRLVPMNLVMFDTLHWLDLGVFKRLDSVLAGHKEDLLFGLPAKIRQLLTGLESAVILPTYYATTIRPFDQGNKCGKEIFLHVYIMGSVLLGHGTLAGLKCSPLMAAQLLAMLALIYTARRLKELKIPKSELAEIADDLEGLGTVFETVFGRMNMKEHLLFAHLGQQLRRFVPAQQHRMRLYYLVG</sequence>
<name>A0AA36DG60_9BILA</name>
<evidence type="ECO:0000256" key="1">
    <source>
        <dbReference type="SAM" id="MobiDB-lite"/>
    </source>
</evidence>
<organism evidence="2 3">
    <name type="scientific">Mesorhabditis spiculigera</name>
    <dbReference type="NCBI Taxonomy" id="96644"/>
    <lineage>
        <taxon>Eukaryota</taxon>
        <taxon>Metazoa</taxon>
        <taxon>Ecdysozoa</taxon>
        <taxon>Nematoda</taxon>
        <taxon>Chromadorea</taxon>
        <taxon>Rhabditida</taxon>
        <taxon>Rhabditina</taxon>
        <taxon>Rhabditomorpha</taxon>
        <taxon>Rhabditoidea</taxon>
        <taxon>Rhabditidae</taxon>
        <taxon>Mesorhabditinae</taxon>
        <taxon>Mesorhabditis</taxon>
    </lineage>
</organism>
<accession>A0AA36DG60</accession>
<gene>
    <name evidence="2" type="ORF">MSPICULIGERA_LOCUS24591</name>
</gene>
<keyword evidence="3" id="KW-1185">Reference proteome</keyword>
<protein>
    <submittedName>
        <fullName evidence="2">Uncharacterized protein</fullName>
    </submittedName>
</protein>